<protein>
    <submittedName>
        <fullName evidence="2">PA2169 family four-helix-bundle protein</fullName>
    </submittedName>
</protein>
<dbReference type="Pfam" id="PF09537">
    <property type="entry name" value="DUF2383"/>
    <property type="match status" value="1"/>
</dbReference>
<sequence>MAVTSDLKHTAEASDAVARIATDVADVCDGYVVMAGRADEDLKPIVQRLYTMHATHLGALKAHLASMGGEPAEAGSPMGKIYQAMAAVRGWIGKLDLSALPQIIDGEQALVDSYDASIAATTEGTPIHVLLNSQQTALRAQIAVLKL</sequence>
<organism evidence="2 3">
    <name type="scientific">Gymnodinialimonas ceratoperidinii</name>
    <dbReference type="NCBI Taxonomy" id="2856823"/>
    <lineage>
        <taxon>Bacteria</taxon>
        <taxon>Pseudomonadati</taxon>
        <taxon>Pseudomonadota</taxon>
        <taxon>Alphaproteobacteria</taxon>
        <taxon>Rhodobacterales</taxon>
        <taxon>Paracoccaceae</taxon>
        <taxon>Gymnodinialimonas</taxon>
    </lineage>
</organism>
<accession>A0A8F6TUB8</accession>
<proteinExistence type="predicted"/>
<feature type="domain" description="DUF2383" evidence="1">
    <location>
        <begin position="16"/>
        <end position="117"/>
    </location>
</feature>
<evidence type="ECO:0000313" key="3">
    <source>
        <dbReference type="Proteomes" id="UP000825009"/>
    </source>
</evidence>
<name>A0A8F6TUB8_9RHOB</name>
<dbReference type="Proteomes" id="UP000825009">
    <property type="component" value="Chromosome"/>
</dbReference>
<dbReference type="KEGG" id="gce:KYE46_14385"/>
<reference evidence="2 3" key="1">
    <citation type="submission" date="2021-07" db="EMBL/GenBank/DDBJ databases">
        <title>A novel Jannaschia species isolated from marine dinoflagellate Ceratoperidinium margalefii.</title>
        <authorList>
            <person name="Jiang Y."/>
            <person name="Li Z."/>
        </authorList>
    </citation>
    <scope>NUCLEOTIDE SEQUENCE [LARGE SCALE GENOMIC DNA]</scope>
    <source>
        <strain evidence="2 3">J12C1-MA-4</strain>
    </source>
</reference>
<dbReference type="RefSeq" id="WP_219001441.1">
    <property type="nucleotide sequence ID" value="NZ_CP079194.1"/>
</dbReference>
<evidence type="ECO:0000259" key="1">
    <source>
        <dbReference type="Pfam" id="PF09537"/>
    </source>
</evidence>
<gene>
    <name evidence="2" type="ORF">KYE46_14385</name>
</gene>
<dbReference type="EMBL" id="CP079194">
    <property type="protein sequence ID" value="QXT39101.1"/>
    <property type="molecule type" value="Genomic_DNA"/>
</dbReference>
<keyword evidence="3" id="KW-1185">Reference proteome</keyword>
<dbReference type="AlphaFoldDB" id="A0A8F6TUB8"/>
<dbReference type="InterPro" id="IPR019052">
    <property type="entry name" value="DUF2383"/>
</dbReference>
<evidence type="ECO:0000313" key="2">
    <source>
        <dbReference type="EMBL" id="QXT39101.1"/>
    </source>
</evidence>